<evidence type="ECO:0000313" key="2">
    <source>
        <dbReference type="Proteomes" id="UP000037084"/>
    </source>
</evidence>
<reference evidence="2" key="1">
    <citation type="submission" date="2015-07" db="EMBL/GenBank/DDBJ databases">
        <authorList>
            <consortium name="Consortium for Microbial Forensics and Genomics (microFORGE)"/>
            <person name="Knight B.M."/>
            <person name="Roberts D.P."/>
            <person name="Lin D."/>
            <person name="Hari K."/>
            <person name="Fletcher J."/>
            <person name="Melcher U."/>
            <person name="Blagden T."/>
            <person name="Winegar R.A."/>
        </authorList>
    </citation>
    <scope>NUCLEOTIDE SEQUENCE [LARGE SCALE GENOMIC DNA]</scope>
    <source>
        <strain evidence="2">NRRL B-1447</strain>
    </source>
</reference>
<sequence length="124" mass="13405">MICGFLIRHSLNDKVGDCCFTLVKREEAVGGIGRRIETTALKICSAAFEVRKSTEGAVDVVRSAQVGDSLAAVVTAEVQASVRVGLVRPMEGDVVCRCFRGVFLEPLERLVDVPLSPCQPCRKP</sequence>
<comment type="caution">
    <text evidence="1">The sequence shown here is derived from an EMBL/GenBank/DDBJ whole genome shotgun (WGS) entry which is preliminary data.</text>
</comment>
<accession>A0A0L8N4K6</accession>
<evidence type="ECO:0000313" key="1">
    <source>
        <dbReference type="EMBL" id="KOG57528.1"/>
    </source>
</evidence>
<dbReference type="Proteomes" id="UP000037084">
    <property type="component" value="Unassembled WGS sequence"/>
</dbReference>
<protein>
    <submittedName>
        <fullName evidence="1">Uncharacterized protein</fullName>
    </submittedName>
</protein>
<dbReference type="AlphaFoldDB" id="A0A0L8N4K6"/>
<name>A0A0L8N4K6_STRVG</name>
<organism evidence="1 2">
    <name type="scientific">Streptomyces virginiae</name>
    <name type="common">Streptomyces cinnamonensis</name>
    <dbReference type="NCBI Taxonomy" id="1961"/>
    <lineage>
        <taxon>Bacteria</taxon>
        <taxon>Bacillati</taxon>
        <taxon>Actinomycetota</taxon>
        <taxon>Actinomycetes</taxon>
        <taxon>Kitasatosporales</taxon>
        <taxon>Streptomycetaceae</taxon>
        <taxon>Streptomyces</taxon>
    </lineage>
</organism>
<dbReference type="EMBL" id="LGUV01000005">
    <property type="protein sequence ID" value="KOG57528.1"/>
    <property type="molecule type" value="Genomic_DNA"/>
</dbReference>
<gene>
    <name evidence="1" type="ORF">ADK75_03800</name>
</gene>
<proteinExistence type="predicted"/>